<gene>
    <name evidence="1" type="ORF">HNR73_003736</name>
</gene>
<evidence type="ECO:0000313" key="1">
    <source>
        <dbReference type="EMBL" id="MBB6035872.1"/>
    </source>
</evidence>
<dbReference type="RefSeq" id="WP_184788700.1">
    <property type="nucleotide sequence ID" value="NZ_BONT01000105.1"/>
</dbReference>
<evidence type="ECO:0000313" key="2">
    <source>
        <dbReference type="Proteomes" id="UP000548476"/>
    </source>
</evidence>
<name>A0A841FQN8_9ACTN</name>
<sequence>MPGFPLVVAVAALIGAMVSAGEAERIAEDRLPECDVIRLDLYHDGAKPMWFVETECTDGTWRDLRIDGVSGEVIAINGDYDV</sequence>
<dbReference type="AlphaFoldDB" id="A0A841FQN8"/>
<dbReference type="Gene3D" id="3.10.450.40">
    <property type="match status" value="1"/>
</dbReference>
<proteinExistence type="predicted"/>
<keyword evidence="2" id="KW-1185">Reference proteome</keyword>
<comment type="caution">
    <text evidence="1">The sequence shown here is derived from an EMBL/GenBank/DDBJ whole genome shotgun (WGS) entry which is preliminary data.</text>
</comment>
<dbReference type="Proteomes" id="UP000548476">
    <property type="component" value="Unassembled WGS sequence"/>
</dbReference>
<protein>
    <submittedName>
        <fullName evidence="1">Putative membrane protein YkoI</fullName>
    </submittedName>
</protein>
<dbReference type="EMBL" id="JACHGT010000007">
    <property type="protein sequence ID" value="MBB6035872.1"/>
    <property type="molecule type" value="Genomic_DNA"/>
</dbReference>
<organism evidence="1 2">
    <name type="scientific">Phytomonospora endophytica</name>
    <dbReference type="NCBI Taxonomy" id="714109"/>
    <lineage>
        <taxon>Bacteria</taxon>
        <taxon>Bacillati</taxon>
        <taxon>Actinomycetota</taxon>
        <taxon>Actinomycetes</taxon>
        <taxon>Micromonosporales</taxon>
        <taxon>Micromonosporaceae</taxon>
        <taxon>Phytomonospora</taxon>
    </lineage>
</organism>
<accession>A0A841FQN8</accession>
<reference evidence="1 2" key="1">
    <citation type="submission" date="2020-08" db="EMBL/GenBank/DDBJ databases">
        <title>Genomic Encyclopedia of Type Strains, Phase IV (KMG-IV): sequencing the most valuable type-strain genomes for metagenomic binning, comparative biology and taxonomic classification.</title>
        <authorList>
            <person name="Goeker M."/>
        </authorList>
    </citation>
    <scope>NUCLEOTIDE SEQUENCE [LARGE SCALE GENOMIC DNA]</scope>
    <source>
        <strain evidence="1 2">YIM 65646</strain>
    </source>
</reference>